<dbReference type="AlphaFoldDB" id="A0A8H5BU01"/>
<name>A0A8H5BU01_9AGAR</name>
<proteinExistence type="predicted"/>
<keyword evidence="2" id="KW-1185">Reference proteome</keyword>
<protein>
    <submittedName>
        <fullName evidence="1">Uncharacterized protein</fullName>
    </submittedName>
</protein>
<reference evidence="1 2" key="1">
    <citation type="journal article" date="2020" name="ISME J.">
        <title>Uncovering the hidden diversity of litter-decomposition mechanisms in mushroom-forming fungi.</title>
        <authorList>
            <person name="Floudas D."/>
            <person name="Bentzer J."/>
            <person name="Ahren D."/>
            <person name="Johansson T."/>
            <person name="Persson P."/>
            <person name="Tunlid A."/>
        </authorList>
    </citation>
    <scope>NUCLEOTIDE SEQUENCE [LARGE SCALE GENOMIC DNA]</scope>
    <source>
        <strain evidence="1 2">CBS 175.51</strain>
    </source>
</reference>
<organism evidence="1 2">
    <name type="scientific">Ephemerocybe angulata</name>
    <dbReference type="NCBI Taxonomy" id="980116"/>
    <lineage>
        <taxon>Eukaryota</taxon>
        <taxon>Fungi</taxon>
        <taxon>Dikarya</taxon>
        <taxon>Basidiomycota</taxon>
        <taxon>Agaricomycotina</taxon>
        <taxon>Agaricomycetes</taxon>
        <taxon>Agaricomycetidae</taxon>
        <taxon>Agaricales</taxon>
        <taxon>Agaricineae</taxon>
        <taxon>Psathyrellaceae</taxon>
        <taxon>Ephemerocybe</taxon>
    </lineage>
</organism>
<dbReference type="EMBL" id="JAACJK010000121">
    <property type="protein sequence ID" value="KAF5329181.1"/>
    <property type="molecule type" value="Genomic_DNA"/>
</dbReference>
<dbReference type="Proteomes" id="UP000541558">
    <property type="component" value="Unassembled WGS sequence"/>
</dbReference>
<evidence type="ECO:0000313" key="1">
    <source>
        <dbReference type="EMBL" id="KAF5329181.1"/>
    </source>
</evidence>
<dbReference type="OrthoDB" id="2921488at2759"/>
<accession>A0A8H5BU01</accession>
<sequence length="434" mass="48835">MEPEIPIELVYLFIEASRDSLATLLQWSLVSKQCLSEARRYKFERIELKRQFNSAGEELVSVSHRMQMLRSVLTNNKSFCAYVRYLSVDFEPLTDETASLYAMHLPAILLLLPLLSSLAISNSGPHATYSWSKLPAQLKESIHRCLLASSITRLRFANFSNFSSYLVTSNPSLEHLSLENIWRQIEVTSRMPGSIAASQRLKSISVTGKGASALLDACIRLNPQGFSTIVAVVWPIANQRHIDVLNRAARLCVESLQEVTLDIGLPQPFRRADFNTSNLQNLPQVKKLTLSTTIDLFFEDGVDDAPGYGSHTSLFRDIVQSQHELEVLCIKARVEAFEHATRRPILIPNPSAWKEIDGHLCLPRSRSTLPQTSIYFTIFREQELPDNVHLSPEYTEQMYAIRTQLQKEANEVLCRSVGAGNTTIVIDIDSGCVL</sequence>
<gene>
    <name evidence="1" type="ORF">D9611_013179</name>
</gene>
<dbReference type="SUPFAM" id="SSF52047">
    <property type="entry name" value="RNI-like"/>
    <property type="match status" value="1"/>
</dbReference>
<evidence type="ECO:0000313" key="2">
    <source>
        <dbReference type="Proteomes" id="UP000541558"/>
    </source>
</evidence>
<comment type="caution">
    <text evidence="1">The sequence shown here is derived from an EMBL/GenBank/DDBJ whole genome shotgun (WGS) entry which is preliminary data.</text>
</comment>